<name>A0A4Y8JSG2_9MICO</name>
<gene>
    <name evidence="1" type="ORF">E3T49_13025</name>
</gene>
<organism evidence="1 2">
    <name type="scientific">Cryobacterium cryoconiti</name>
    <dbReference type="NCBI Taxonomy" id="1259239"/>
    <lineage>
        <taxon>Bacteria</taxon>
        <taxon>Bacillati</taxon>
        <taxon>Actinomycetota</taxon>
        <taxon>Actinomycetes</taxon>
        <taxon>Micrococcales</taxon>
        <taxon>Microbacteriaceae</taxon>
        <taxon>Cryobacterium</taxon>
    </lineage>
</organism>
<protein>
    <submittedName>
        <fullName evidence="1">Uncharacterized protein</fullName>
    </submittedName>
</protein>
<reference evidence="1 2" key="1">
    <citation type="submission" date="2019-03" db="EMBL/GenBank/DDBJ databases">
        <title>Genomics of glacier-inhabiting Cryobacterium strains.</title>
        <authorList>
            <person name="Liu Q."/>
            <person name="Xin Y.-H."/>
        </authorList>
    </citation>
    <scope>NUCLEOTIDE SEQUENCE [LARGE SCALE GENOMIC DNA]</scope>
    <source>
        <strain evidence="1 2">TMT1-51</strain>
    </source>
</reference>
<dbReference type="AlphaFoldDB" id="A0A4Y8JSG2"/>
<sequence>MNTTPAGPTPASLAARHHADRLAVDIDRARGALDLAASCLAYDVTVRAADPTGPGHDAASPELTAKLKASYLAALDHERAIGIVYRAAVAQAEAAEAEAGCAVTR</sequence>
<keyword evidence="2" id="KW-1185">Reference proteome</keyword>
<evidence type="ECO:0000313" key="1">
    <source>
        <dbReference type="EMBL" id="TFD27460.1"/>
    </source>
</evidence>
<dbReference type="Proteomes" id="UP000297472">
    <property type="component" value="Unassembled WGS sequence"/>
</dbReference>
<dbReference type="RefSeq" id="WP_134425330.1">
    <property type="nucleotide sequence ID" value="NZ_SOHA01000039.1"/>
</dbReference>
<evidence type="ECO:0000313" key="2">
    <source>
        <dbReference type="Proteomes" id="UP000297472"/>
    </source>
</evidence>
<proteinExistence type="predicted"/>
<accession>A0A4Y8JSG2</accession>
<dbReference type="EMBL" id="SOHA01000039">
    <property type="protein sequence ID" value="TFD27460.1"/>
    <property type="molecule type" value="Genomic_DNA"/>
</dbReference>
<comment type="caution">
    <text evidence="1">The sequence shown here is derived from an EMBL/GenBank/DDBJ whole genome shotgun (WGS) entry which is preliminary data.</text>
</comment>